<dbReference type="GO" id="GO:0005524">
    <property type="term" value="F:ATP binding"/>
    <property type="evidence" value="ECO:0007669"/>
    <property type="project" value="UniProtKB-KW"/>
</dbReference>
<evidence type="ECO:0000256" key="1">
    <source>
        <dbReference type="ARBA" id="ARBA00005417"/>
    </source>
</evidence>
<dbReference type="Proteomes" id="UP000177941">
    <property type="component" value="Unassembled WGS sequence"/>
</dbReference>
<dbReference type="GO" id="GO:0140359">
    <property type="term" value="F:ABC-type transporter activity"/>
    <property type="evidence" value="ECO:0007669"/>
    <property type="project" value="InterPro"/>
</dbReference>
<dbReference type="Gene3D" id="3.40.50.300">
    <property type="entry name" value="P-loop containing nucleotide triphosphate hydrolases"/>
    <property type="match status" value="1"/>
</dbReference>
<dbReference type="InterPro" id="IPR027417">
    <property type="entry name" value="P-loop_NTPase"/>
</dbReference>
<dbReference type="InterPro" id="IPR003593">
    <property type="entry name" value="AAA+_ATPase"/>
</dbReference>
<accession>A0A1G1XB58</accession>
<comment type="similarity">
    <text evidence="1">Belongs to the ABC transporter superfamily.</text>
</comment>
<dbReference type="InterPro" id="IPR050683">
    <property type="entry name" value="Bact_Polysacc_Export_ATP-bd"/>
</dbReference>
<comment type="caution">
    <text evidence="6">The sequence shown here is derived from an EMBL/GenBank/DDBJ whole genome shotgun (WGS) entry which is preliminary data.</text>
</comment>
<dbReference type="SMART" id="SM00382">
    <property type="entry name" value="AAA"/>
    <property type="match status" value="1"/>
</dbReference>
<evidence type="ECO:0000256" key="4">
    <source>
        <dbReference type="ARBA" id="ARBA00022840"/>
    </source>
</evidence>
<proteinExistence type="inferred from homology"/>
<dbReference type="InterPro" id="IPR015860">
    <property type="entry name" value="ABC_transpr_TagH-like"/>
</dbReference>
<dbReference type="CDD" id="cd03220">
    <property type="entry name" value="ABC_KpsT_Wzt"/>
    <property type="match status" value="1"/>
</dbReference>
<keyword evidence="2" id="KW-0813">Transport</keyword>
<dbReference type="AlphaFoldDB" id="A0A1G1XB58"/>
<protein>
    <recommendedName>
        <fullName evidence="5">ABC transporter domain-containing protein</fullName>
    </recommendedName>
</protein>
<dbReference type="SUPFAM" id="SSF52540">
    <property type="entry name" value="P-loop containing nucleoside triphosphate hydrolases"/>
    <property type="match status" value="1"/>
</dbReference>
<gene>
    <name evidence="6" type="ORF">A3E36_02075</name>
</gene>
<evidence type="ECO:0000256" key="2">
    <source>
        <dbReference type="ARBA" id="ARBA00022448"/>
    </source>
</evidence>
<dbReference type="Gene3D" id="2.70.50.60">
    <property type="entry name" value="abc- transporter (atp binding component) like domain"/>
    <property type="match status" value="1"/>
</dbReference>
<dbReference type="GO" id="GO:0016020">
    <property type="term" value="C:membrane"/>
    <property type="evidence" value="ECO:0007669"/>
    <property type="project" value="InterPro"/>
</dbReference>
<reference evidence="6 7" key="1">
    <citation type="journal article" date="2016" name="Nat. Commun.">
        <title>Thousands of microbial genomes shed light on interconnected biogeochemical processes in an aquifer system.</title>
        <authorList>
            <person name="Anantharaman K."/>
            <person name="Brown C.T."/>
            <person name="Hug L.A."/>
            <person name="Sharon I."/>
            <person name="Castelle C.J."/>
            <person name="Probst A.J."/>
            <person name="Thomas B.C."/>
            <person name="Singh A."/>
            <person name="Wilkins M.J."/>
            <person name="Karaoz U."/>
            <person name="Brodie E.L."/>
            <person name="Williams K.H."/>
            <person name="Hubbard S.S."/>
            <person name="Banfield J.F."/>
        </authorList>
    </citation>
    <scope>NUCLEOTIDE SEQUENCE [LARGE SCALE GENOMIC DNA]</scope>
</reference>
<feature type="domain" description="ABC transporter" evidence="5">
    <location>
        <begin position="44"/>
        <end position="263"/>
    </location>
</feature>
<name>A0A1G1XB58_9BACT</name>
<keyword evidence="3" id="KW-0547">Nucleotide-binding</keyword>
<dbReference type="PANTHER" id="PTHR46743">
    <property type="entry name" value="TEICHOIC ACIDS EXPORT ATP-BINDING PROTEIN TAGH"/>
    <property type="match status" value="1"/>
</dbReference>
<sequence>MSTTDPIIEVQHLSKKYSLGKKREMYHTFSGVLVHSARSLSQRLIGRGTSQTREDFWALSDVNFTVQRGEVLGIIGRNGAGKSTLLKILSRITDPTGGQIIMRGRVASLLEVGTGFHPELSGRENIYLSGAVLGMRREEIDQKFQEIVAFAEVEKFLETPIKRYSSGMYMRLAFSVAAHLDPEILLIDEVLAVGDIAFQKKCLGKMENVAQGGRTVIFVSHQLEFLAQLCKRCLLVDKGKIVQDGPSREVISQYVKLVRSTDTMDLRTRKDRQGEGRVRLTQTWVEDMGGNRSNRIISGQDMKIIATYEVQEYYNCTNLAVSFAVLTVHGVVVVDLGTGTITPDFTENVPRRGKIECIIPRVPFNNGEFVYNALLRSARSGNEVEDWVKNAGSFTVEPGDYYRTGHIAGTASLLCIDHTWNILSA</sequence>
<dbReference type="CDD" id="cd10147">
    <property type="entry name" value="Wzt_C-like"/>
    <property type="match status" value="1"/>
</dbReference>
<dbReference type="PROSITE" id="PS50893">
    <property type="entry name" value="ABC_TRANSPORTER_2"/>
    <property type="match status" value="1"/>
</dbReference>
<dbReference type="GO" id="GO:0016887">
    <property type="term" value="F:ATP hydrolysis activity"/>
    <property type="evidence" value="ECO:0007669"/>
    <property type="project" value="InterPro"/>
</dbReference>
<dbReference type="PANTHER" id="PTHR46743:SF2">
    <property type="entry name" value="TEICHOIC ACIDS EXPORT ATP-BINDING PROTEIN TAGH"/>
    <property type="match status" value="1"/>
</dbReference>
<keyword evidence="4" id="KW-0067">ATP-binding</keyword>
<dbReference type="EMBL" id="MHHS01000013">
    <property type="protein sequence ID" value="OGY37293.1"/>
    <property type="molecule type" value="Genomic_DNA"/>
</dbReference>
<evidence type="ECO:0000313" key="7">
    <source>
        <dbReference type="Proteomes" id="UP000177941"/>
    </source>
</evidence>
<dbReference type="InterPro" id="IPR003439">
    <property type="entry name" value="ABC_transporter-like_ATP-bd"/>
</dbReference>
<evidence type="ECO:0000259" key="5">
    <source>
        <dbReference type="PROSITE" id="PS50893"/>
    </source>
</evidence>
<dbReference type="InterPro" id="IPR029439">
    <property type="entry name" value="Wzt_C"/>
</dbReference>
<dbReference type="Pfam" id="PF00005">
    <property type="entry name" value="ABC_tran"/>
    <property type="match status" value="1"/>
</dbReference>
<dbReference type="Pfam" id="PF14524">
    <property type="entry name" value="Wzt_C"/>
    <property type="match status" value="1"/>
</dbReference>
<evidence type="ECO:0000313" key="6">
    <source>
        <dbReference type="EMBL" id="OGY37293.1"/>
    </source>
</evidence>
<organism evidence="6 7">
    <name type="scientific">Candidatus Andersenbacteria bacterium RIFCSPHIGHO2_12_FULL_45_11b</name>
    <dbReference type="NCBI Taxonomy" id="1797282"/>
    <lineage>
        <taxon>Bacteria</taxon>
        <taxon>Candidatus Anderseniibacteriota</taxon>
    </lineage>
</organism>
<evidence type="ECO:0000256" key="3">
    <source>
        <dbReference type="ARBA" id="ARBA00022741"/>
    </source>
</evidence>